<dbReference type="Proteomes" id="UP001151760">
    <property type="component" value="Unassembled WGS sequence"/>
</dbReference>
<keyword evidence="2" id="KW-1185">Reference proteome</keyword>
<reference evidence="1" key="2">
    <citation type="submission" date="2022-01" db="EMBL/GenBank/DDBJ databases">
        <authorList>
            <person name="Yamashiro T."/>
            <person name="Shiraishi A."/>
            <person name="Satake H."/>
            <person name="Nakayama K."/>
        </authorList>
    </citation>
    <scope>NUCLEOTIDE SEQUENCE</scope>
</reference>
<sequence length="75" mass="8544">MQLQDPSHKIDPQINIMLETLNIVNLTQKFANEVDELRALPGHMLGAARVQVPEYDLYDLKLTREEDGVVETLDP</sequence>
<name>A0ABQ5HV50_9ASTR</name>
<evidence type="ECO:0000313" key="1">
    <source>
        <dbReference type="EMBL" id="GJT91713.1"/>
    </source>
</evidence>
<dbReference type="EMBL" id="BQNB010020043">
    <property type="protein sequence ID" value="GJT91713.1"/>
    <property type="molecule type" value="Genomic_DNA"/>
</dbReference>
<proteinExistence type="predicted"/>
<reference evidence="1" key="1">
    <citation type="journal article" date="2022" name="Int. J. Mol. Sci.">
        <title>Draft Genome of Tanacetum Coccineum: Genomic Comparison of Closely Related Tanacetum-Family Plants.</title>
        <authorList>
            <person name="Yamashiro T."/>
            <person name="Shiraishi A."/>
            <person name="Nakayama K."/>
            <person name="Satake H."/>
        </authorList>
    </citation>
    <scope>NUCLEOTIDE SEQUENCE</scope>
</reference>
<comment type="caution">
    <text evidence="1">The sequence shown here is derived from an EMBL/GenBank/DDBJ whole genome shotgun (WGS) entry which is preliminary data.</text>
</comment>
<evidence type="ECO:0000313" key="2">
    <source>
        <dbReference type="Proteomes" id="UP001151760"/>
    </source>
</evidence>
<protein>
    <submittedName>
        <fullName evidence="1">Uncharacterized protein</fullName>
    </submittedName>
</protein>
<accession>A0ABQ5HV50</accession>
<gene>
    <name evidence="1" type="ORF">Tco_1080558</name>
</gene>
<organism evidence="1 2">
    <name type="scientific">Tanacetum coccineum</name>
    <dbReference type="NCBI Taxonomy" id="301880"/>
    <lineage>
        <taxon>Eukaryota</taxon>
        <taxon>Viridiplantae</taxon>
        <taxon>Streptophyta</taxon>
        <taxon>Embryophyta</taxon>
        <taxon>Tracheophyta</taxon>
        <taxon>Spermatophyta</taxon>
        <taxon>Magnoliopsida</taxon>
        <taxon>eudicotyledons</taxon>
        <taxon>Gunneridae</taxon>
        <taxon>Pentapetalae</taxon>
        <taxon>asterids</taxon>
        <taxon>campanulids</taxon>
        <taxon>Asterales</taxon>
        <taxon>Asteraceae</taxon>
        <taxon>Asteroideae</taxon>
        <taxon>Anthemideae</taxon>
        <taxon>Anthemidinae</taxon>
        <taxon>Tanacetum</taxon>
    </lineage>
</organism>